<evidence type="ECO:0000256" key="1">
    <source>
        <dbReference type="SAM" id="MobiDB-lite"/>
    </source>
</evidence>
<comment type="caution">
    <text evidence="2">The sequence shown here is derived from an EMBL/GenBank/DDBJ whole genome shotgun (WGS) entry which is preliminary data.</text>
</comment>
<organism evidence="2 3">
    <name type="scientific">Digitaria exilis</name>
    <dbReference type="NCBI Taxonomy" id="1010633"/>
    <lineage>
        <taxon>Eukaryota</taxon>
        <taxon>Viridiplantae</taxon>
        <taxon>Streptophyta</taxon>
        <taxon>Embryophyta</taxon>
        <taxon>Tracheophyta</taxon>
        <taxon>Spermatophyta</taxon>
        <taxon>Magnoliopsida</taxon>
        <taxon>Liliopsida</taxon>
        <taxon>Poales</taxon>
        <taxon>Poaceae</taxon>
        <taxon>PACMAD clade</taxon>
        <taxon>Panicoideae</taxon>
        <taxon>Panicodae</taxon>
        <taxon>Paniceae</taxon>
        <taxon>Anthephorinae</taxon>
        <taxon>Digitaria</taxon>
    </lineage>
</organism>
<dbReference type="AlphaFoldDB" id="A0A835FY22"/>
<protein>
    <recommendedName>
        <fullName evidence="4">C2 NT-type domain-containing protein</fullName>
    </recommendedName>
</protein>
<dbReference type="OrthoDB" id="773002at2759"/>
<dbReference type="PANTHER" id="PTHR33414">
    <property type="entry name" value="PROTEIN PLASTID MOVEMENT IMPAIRED 1-RELATED 1"/>
    <property type="match status" value="1"/>
</dbReference>
<proteinExistence type="predicted"/>
<keyword evidence="3" id="KW-1185">Reference proteome</keyword>
<accession>A0A835FY22</accession>
<sequence>MVGKPHQHRHHHGSSSLGAAEELNLLHMAARGSPDGDGGEVRRGALGQWKCRLLGSLLRPRRPRCVVCLQVQHVTGLPTAAEGRGVVVGWRSKGGGEGEHTAPARVTRGAAAFDEVFLQYLSAGGATLRGFTVWAALLDSPAANGDLGAFPVDLAEVAAAESSNPKFGGKVFNFPLGGAAAGAVLTVSIYCRVMEHEETNGEKEKEKKNKGKESYASCLPDLSCLRNRQVAAAASGSARRATSIRSDRGGGGGGGGGGFITIENSVAEMDAGGAFRVGVAEDVDEEGAGFITMEKGTVSSRSRRPLPDTIGDEEAEDEKPCLFMELSEEAASVASAFEVDRVEDEFLAMLEDRYWARSKEIEKGLGVSLDIGLDLGLDLDSLIKDAEMELAKAEQAWKSKVGAAIVEEEEYKELVRRWSARETTHHSSAAAPTGCSWGFGFGSPI</sequence>
<evidence type="ECO:0008006" key="4">
    <source>
        <dbReference type="Google" id="ProtNLM"/>
    </source>
</evidence>
<dbReference type="Proteomes" id="UP000636709">
    <property type="component" value="Unassembled WGS sequence"/>
</dbReference>
<dbReference type="EMBL" id="JACEFO010000180">
    <property type="protein sequence ID" value="KAF8779540.1"/>
    <property type="molecule type" value="Genomic_DNA"/>
</dbReference>
<dbReference type="InterPro" id="IPR039614">
    <property type="entry name" value="PMI1-like"/>
</dbReference>
<dbReference type="PANTHER" id="PTHR33414:SF5">
    <property type="entry name" value="OS02G0817100 PROTEIN"/>
    <property type="match status" value="1"/>
</dbReference>
<evidence type="ECO:0000313" key="2">
    <source>
        <dbReference type="EMBL" id="KAF8779540.1"/>
    </source>
</evidence>
<evidence type="ECO:0000313" key="3">
    <source>
        <dbReference type="Proteomes" id="UP000636709"/>
    </source>
</evidence>
<gene>
    <name evidence="2" type="ORF">HU200_002597</name>
</gene>
<reference evidence="2" key="1">
    <citation type="submission" date="2020-07" db="EMBL/GenBank/DDBJ databases">
        <title>Genome sequence and genetic diversity analysis of an under-domesticated orphan crop, white fonio (Digitaria exilis).</title>
        <authorList>
            <person name="Bennetzen J.L."/>
            <person name="Chen S."/>
            <person name="Ma X."/>
            <person name="Wang X."/>
            <person name="Yssel A.E.J."/>
            <person name="Chaluvadi S.R."/>
            <person name="Johnson M."/>
            <person name="Gangashetty P."/>
            <person name="Hamidou F."/>
            <person name="Sanogo M.D."/>
            <person name="Zwaenepoel A."/>
            <person name="Wallace J."/>
            <person name="Van De Peer Y."/>
            <person name="Van Deynze A."/>
        </authorList>
    </citation>
    <scope>NUCLEOTIDE SEQUENCE</scope>
    <source>
        <tissue evidence="2">Leaves</tissue>
    </source>
</reference>
<name>A0A835FY22_9POAL</name>
<feature type="region of interest" description="Disordered" evidence="1">
    <location>
        <begin position="236"/>
        <end position="256"/>
    </location>
</feature>